<name>A0A6P4CB61_ARADU</name>
<feature type="region of interest" description="Disordered" evidence="8">
    <location>
        <begin position="262"/>
        <end position="290"/>
    </location>
</feature>
<keyword evidence="6" id="KW-0233">DNA recombination</keyword>
<keyword evidence="1" id="KW-0815">Transposition</keyword>
<protein>
    <submittedName>
        <fullName evidence="11">Uncharacterized protein LOC107473257</fullName>
    </submittedName>
</protein>
<evidence type="ECO:0000256" key="2">
    <source>
        <dbReference type="ARBA" id="ARBA00022723"/>
    </source>
</evidence>
<reference evidence="11" key="2">
    <citation type="submission" date="2025-08" db="UniProtKB">
        <authorList>
            <consortium name="RefSeq"/>
        </authorList>
    </citation>
    <scope>IDENTIFICATION</scope>
    <source>
        <tissue evidence="11">Whole plant</tissue>
    </source>
</reference>
<reference evidence="10" key="1">
    <citation type="journal article" date="2016" name="Nat. Genet.">
        <title>The genome sequences of Arachis duranensis and Arachis ipaensis, the diploid ancestors of cultivated peanut.</title>
        <authorList>
            <person name="Bertioli D.J."/>
            <person name="Cannon S.B."/>
            <person name="Froenicke L."/>
            <person name="Huang G."/>
            <person name="Farmer A.D."/>
            <person name="Cannon E.K."/>
            <person name="Liu X."/>
            <person name="Gao D."/>
            <person name="Clevenger J."/>
            <person name="Dash S."/>
            <person name="Ren L."/>
            <person name="Moretzsohn M.C."/>
            <person name="Shirasawa K."/>
            <person name="Huang W."/>
            <person name="Vidigal B."/>
            <person name="Abernathy B."/>
            <person name="Chu Y."/>
            <person name="Niederhuth C.E."/>
            <person name="Umale P."/>
            <person name="Araujo A.C."/>
            <person name="Kozik A."/>
            <person name="Kim K.D."/>
            <person name="Burow M.D."/>
            <person name="Varshney R.K."/>
            <person name="Wang X."/>
            <person name="Zhang X."/>
            <person name="Barkley N."/>
            <person name="Guimaraes P.M."/>
            <person name="Isobe S."/>
            <person name="Guo B."/>
            <person name="Liao B."/>
            <person name="Stalker H.T."/>
            <person name="Schmitz R.J."/>
            <person name="Scheffler B.E."/>
            <person name="Leal-Bertioli S.C."/>
            <person name="Xun X."/>
            <person name="Jackson S.A."/>
            <person name="Michelmore R."/>
            <person name="Ozias-Akins P."/>
        </authorList>
    </citation>
    <scope>NUCLEOTIDE SEQUENCE [LARGE SCALE GENOMIC DNA]</scope>
    <source>
        <strain evidence="10">cv. V14167</strain>
    </source>
</reference>
<dbReference type="GO" id="GO:0006313">
    <property type="term" value="P:DNA transposition"/>
    <property type="evidence" value="ECO:0007669"/>
    <property type="project" value="InterPro"/>
</dbReference>
<feature type="region of interest" description="Disordered" evidence="8">
    <location>
        <begin position="311"/>
        <end position="360"/>
    </location>
</feature>
<evidence type="ECO:0000256" key="6">
    <source>
        <dbReference type="ARBA" id="ARBA00023172"/>
    </source>
</evidence>
<gene>
    <name evidence="11" type="primary">LOC107473257</name>
</gene>
<keyword evidence="2" id="KW-0479">Metal-binding</keyword>
<dbReference type="SMART" id="SM00575">
    <property type="entry name" value="ZnF_PMZ"/>
    <property type="match status" value="1"/>
</dbReference>
<evidence type="ECO:0000256" key="1">
    <source>
        <dbReference type="ARBA" id="ARBA00022578"/>
    </source>
</evidence>
<feature type="domain" description="SWIM-type" evidence="9">
    <location>
        <begin position="187"/>
        <end position="219"/>
    </location>
</feature>
<dbReference type="PANTHER" id="PTHR31973:SF187">
    <property type="entry name" value="MUTATOR TRANSPOSASE MUDRA PROTEIN"/>
    <property type="match status" value="1"/>
</dbReference>
<evidence type="ECO:0000313" key="11">
    <source>
        <dbReference type="RefSeq" id="XP_015948297.1"/>
    </source>
</evidence>
<accession>A0A6P4CB61</accession>
<dbReference type="InterPro" id="IPR006564">
    <property type="entry name" value="Znf_PMZ"/>
</dbReference>
<evidence type="ECO:0000256" key="7">
    <source>
        <dbReference type="PROSITE-ProRule" id="PRU00325"/>
    </source>
</evidence>
<dbReference type="InterPro" id="IPR001207">
    <property type="entry name" value="Transposase_mutator"/>
</dbReference>
<proteinExistence type="predicted"/>
<dbReference type="PROSITE" id="PS01007">
    <property type="entry name" value="TRANSPOSASE_MUTATOR"/>
    <property type="match status" value="1"/>
</dbReference>
<dbReference type="KEGG" id="adu:107473257"/>
<evidence type="ECO:0000256" key="3">
    <source>
        <dbReference type="ARBA" id="ARBA00022771"/>
    </source>
</evidence>
<organism evidence="10 11">
    <name type="scientific">Arachis duranensis</name>
    <name type="common">Wild peanut</name>
    <dbReference type="NCBI Taxonomy" id="130453"/>
    <lineage>
        <taxon>Eukaryota</taxon>
        <taxon>Viridiplantae</taxon>
        <taxon>Streptophyta</taxon>
        <taxon>Embryophyta</taxon>
        <taxon>Tracheophyta</taxon>
        <taxon>Spermatophyta</taxon>
        <taxon>Magnoliopsida</taxon>
        <taxon>eudicotyledons</taxon>
        <taxon>Gunneridae</taxon>
        <taxon>Pentapetalae</taxon>
        <taxon>rosids</taxon>
        <taxon>fabids</taxon>
        <taxon>Fabales</taxon>
        <taxon>Fabaceae</taxon>
        <taxon>Papilionoideae</taxon>
        <taxon>50 kb inversion clade</taxon>
        <taxon>dalbergioids sensu lato</taxon>
        <taxon>Dalbergieae</taxon>
        <taxon>Pterocarpus clade</taxon>
        <taxon>Arachis</taxon>
    </lineage>
</organism>
<dbReference type="RefSeq" id="XP_015948297.1">
    <property type="nucleotide sequence ID" value="XM_016092811.1"/>
</dbReference>
<evidence type="ECO:0000259" key="9">
    <source>
        <dbReference type="PROSITE" id="PS50966"/>
    </source>
</evidence>
<dbReference type="GeneID" id="107473257"/>
<dbReference type="GO" id="GO:0008270">
    <property type="term" value="F:zinc ion binding"/>
    <property type="evidence" value="ECO:0007669"/>
    <property type="project" value="UniProtKB-KW"/>
</dbReference>
<dbReference type="AlphaFoldDB" id="A0A6P4CB61"/>
<feature type="compositionally biased region" description="Basic residues" evidence="8">
    <location>
        <begin position="267"/>
        <end position="278"/>
    </location>
</feature>
<dbReference type="InterPro" id="IPR007527">
    <property type="entry name" value="Znf_SWIM"/>
</dbReference>
<dbReference type="PANTHER" id="PTHR31973">
    <property type="entry name" value="POLYPROTEIN, PUTATIVE-RELATED"/>
    <property type="match status" value="1"/>
</dbReference>
<dbReference type="Pfam" id="PF04434">
    <property type="entry name" value="SWIM"/>
    <property type="match status" value="1"/>
</dbReference>
<keyword evidence="5" id="KW-0238">DNA-binding</keyword>
<dbReference type="GO" id="GO:0004803">
    <property type="term" value="F:transposase activity"/>
    <property type="evidence" value="ECO:0007669"/>
    <property type="project" value="InterPro"/>
</dbReference>
<evidence type="ECO:0000256" key="8">
    <source>
        <dbReference type="SAM" id="MobiDB-lite"/>
    </source>
</evidence>
<dbReference type="Proteomes" id="UP000515211">
    <property type="component" value="Chromosome 2"/>
</dbReference>
<keyword evidence="3 7" id="KW-0863">Zinc-finger</keyword>
<dbReference type="PROSITE" id="PS50966">
    <property type="entry name" value="ZF_SWIM"/>
    <property type="match status" value="1"/>
</dbReference>
<keyword evidence="4" id="KW-0862">Zinc</keyword>
<evidence type="ECO:0000256" key="4">
    <source>
        <dbReference type="ARBA" id="ARBA00022833"/>
    </source>
</evidence>
<sequence>MAARSRQAALDDIQGEYRKQYKRIGDYCYELLCANLGSSVTLKVQRATFMSDQQKGLLPAFDKVIPGVDHRFCVCHMYNNYRKKFSGLQLKQLMWRCAKATHWKDWEREMAVVQVSRKKSIITMLEEIRVYLMSRWAVNRKRIQKFNGTILPRIRKKIKRKGRAVGEWRPYWSTAQTYEVVNEFSKYAVDLSLHECSCKKWQLSEIPCTHAISCINFKGLELDSYVDNCYKRDAYVKCYESIINTLNSPDMWEHTNFDDVMPPLYRKPSHRPVKKRKRGPDESEARCQTHLSRKGQIQRCSKCGAPGHKRGRCNNLPLPAQLPKQTAAKKTNEGRKRSISQPATRGRKRSKPQGKSSSQP</sequence>
<keyword evidence="10" id="KW-1185">Reference proteome</keyword>
<dbReference type="GO" id="GO:0003677">
    <property type="term" value="F:DNA binding"/>
    <property type="evidence" value="ECO:0007669"/>
    <property type="project" value="UniProtKB-KW"/>
</dbReference>
<evidence type="ECO:0000313" key="10">
    <source>
        <dbReference type="Proteomes" id="UP000515211"/>
    </source>
</evidence>
<evidence type="ECO:0000256" key="5">
    <source>
        <dbReference type="ARBA" id="ARBA00023125"/>
    </source>
</evidence>